<accession>A0A542CUS7</accession>
<evidence type="ECO:0000313" key="3">
    <source>
        <dbReference type="EMBL" id="TQI94574.1"/>
    </source>
</evidence>
<feature type="region of interest" description="Disordered" evidence="1">
    <location>
        <begin position="36"/>
        <end position="60"/>
    </location>
</feature>
<dbReference type="Proteomes" id="UP000320876">
    <property type="component" value="Unassembled WGS sequence"/>
</dbReference>
<proteinExistence type="predicted"/>
<dbReference type="PROSITE" id="PS51257">
    <property type="entry name" value="PROKAR_LIPOPROTEIN"/>
    <property type="match status" value="1"/>
</dbReference>
<dbReference type="RefSeq" id="WP_142003789.1">
    <property type="nucleotide sequence ID" value="NZ_VFML01000002.1"/>
</dbReference>
<evidence type="ECO:0000313" key="4">
    <source>
        <dbReference type="Proteomes" id="UP000320876"/>
    </source>
</evidence>
<keyword evidence="4" id="KW-1185">Reference proteome</keyword>
<gene>
    <name evidence="3" type="ORF">FB471_6740</name>
</gene>
<evidence type="ECO:0000256" key="2">
    <source>
        <dbReference type="SAM" id="SignalP"/>
    </source>
</evidence>
<reference evidence="3 4" key="1">
    <citation type="submission" date="2019-06" db="EMBL/GenBank/DDBJ databases">
        <title>Sequencing the genomes of 1000 actinobacteria strains.</title>
        <authorList>
            <person name="Klenk H.-P."/>
        </authorList>
    </citation>
    <scope>NUCLEOTIDE SEQUENCE [LARGE SCALE GENOMIC DNA]</scope>
    <source>
        <strain evidence="3 4">DSM 45679</strain>
    </source>
</reference>
<feature type="chain" id="PRO_5021921578" description="LVIVD repeat-containing protein" evidence="2">
    <location>
        <begin position="30"/>
        <end position="459"/>
    </location>
</feature>
<feature type="signal peptide" evidence="2">
    <location>
        <begin position="1"/>
        <end position="29"/>
    </location>
</feature>
<evidence type="ECO:0008006" key="5">
    <source>
        <dbReference type="Google" id="ProtNLM"/>
    </source>
</evidence>
<organism evidence="3 4">
    <name type="scientific">Amycolatopsis cihanbeyliensis</name>
    <dbReference type="NCBI Taxonomy" id="1128664"/>
    <lineage>
        <taxon>Bacteria</taxon>
        <taxon>Bacillati</taxon>
        <taxon>Actinomycetota</taxon>
        <taxon>Actinomycetes</taxon>
        <taxon>Pseudonocardiales</taxon>
        <taxon>Pseudonocardiaceae</taxon>
        <taxon>Amycolatopsis</taxon>
    </lineage>
</organism>
<comment type="caution">
    <text evidence="3">The sequence shown here is derived from an EMBL/GenBank/DDBJ whole genome shotgun (WGS) entry which is preliminary data.</text>
</comment>
<sequence>MVPRRGIARSGLVLTLAAATAFSAPAAFACDSEHVPGGGHAATAETRTTPATSESKNVRHLGNVPDAQGAISMQFLQYGRGHRKRDVMLVSGEFGLKSYDLTGDPTRPKALGELSMPGMWETEDTVVDAKRKLVFLARDPRAFDGNTDNGESGIYVVDASDPANLTTLSYVRVPAGHTTTCVNDCRYLWTGGPAKAESMPQDWGGRPIWVTDVRDPRHPKVFPEPIDLGRNDGKTDYVHDVQVDAHGVAWTSGRGGVRGYWTHGLRWDPVRHRLRWASAVDPVPYAGGGIDELAAESTFMHNSFRPVGRRLADGGKSRHGRRGNLIYVTEEAFEPGCAGDGVLVIASLRGSRGGQGWRSTPERPFRLDTVGTWSVAGQEGSDPDSGSCSAHYFDVRGDVLVQSFYAQGTRFLDVSDPTNPTQIAYHREADAASWQPYWHRGLVYVADNNRGVDILKLTR</sequence>
<protein>
    <recommendedName>
        <fullName evidence="5">LVIVD repeat-containing protein</fullName>
    </recommendedName>
</protein>
<dbReference type="AlphaFoldDB" id="A0A542CUS7"/>
<keyword evidence="2" id="KW-0732">Signal</keyword>
<dbReference type="OrthoDB" id="5240345at2"/>
<feature type="compositionally biased region" description="Low complexity" evidence="1">
    <location>
        <begin position="41"/>
        <end position="52"/>
    </location>
</feature>
<name>A0A542CUS7_AMYCI</name>
<evidence type="ECO:0000256" key="1">
    <source>
        <dbReference type="SAM" id="MobiDB-lite"/>
    </source>
</evidence>
<dbReference type="EMBL" id="VFML01000002">
    <property type="protein sequence ID" value="TQI94574.1"/>
    <property type="molecule type" value="Genomic_DNA"/>
</dbReference>